<keyword evidence="10 18" id="KW-0328">Glycosyltransferase</keyword>
<evidence type="ECO:0000256" key="7">
    <source>
        <dbReference type="ARBA" id="ARBA00020998"/>
    </source>
</evidence>
<name>A0A060RCM6_9BACT</name>
<dbReference type="PROSITE" id="PS01316">
    <property type="entry name" value="ATP_P_PHORIBOSYLTR"/>
    <property type="match status" value="1"/>
</dbReference>
<dbReference type="UniPathway" id="UPA00031">
    <property type="reaction ID" value="UER00006"/>
</dbReference>
<dbReference type="FunFam" id="3.40.190.10:FF:000008">
    <property type="entry name" value="ATP phosphoribosyltransferase"/>
    <property type="match status" value="1"/>
</dbReference>
<dbReference type="InterPro" id="IPR001348">
    <property type="entry name" value="ATP_PRibTrfase_HisG"/>
</dbReference>
<comment type="subcellular location">
    <subcellularLocation>
        <location evidence="3 18">Cytoplasm</location>
    </subcellularLocation>
</comment>
<accession>A0A060RCM6</accession>
<dbReference type="InterPro" id="IPR013820">
    <property type="entry name" value="ATP_PRibTrfase_cat"/>
</dbReference>
<dbReference type="eggNOG" id="COG0040">
    <property type="taxonomic scope" value="Bacteria"/>
</dbReference>
<keyword evidence="11 18" id="KW-0808">Transferase</keyword>
<dbReference type="InterPro" id="IPR018198">
    <property type="entry name" value="ATP_PRibTrfase_CS"/>
</dbReference>
<dbReference type="AlphaFoldDB" id="A0A060RCM6"/>
<comment type="cofactor">
    <cofactor evidence="2 18">
        <name>Mg(2+)</name>
        <dbReference type="ChEBI" id="CHEBI:18420"/>
    </cofactor>
</comment>
<evidence type="ECO:0000256" key="16">
    <source>
        <dbReference type="ARBA" id="ARBA00023102"/>
    </source>
</evidence>
<evidence type="ECO:0000256" key="12">
    <source>
        <dbReference type="ARBA" id="ARBA00022723"/>
    </source>
</evidence>
<comment type="similarity">
    <text evidence="5 18">Belongs to the ATP phosphoribosyltransferase family. Long subfamily.</text>
</comment>
<dbReference type="InterPro" id="IPR015867">
    <property type="entry name" value="N-reg_PII/ATP_PRibTrfase_C"/>
</dbReference>
<evidence type="ECO:0000259" key="20">
    <source>
        <dbReference type="Pfam" id="PF08029"/>
    </source>
</evidence>
<dbReference type="GO" id="GO:0000105">
    <property type="term" value="P:L-histidine biosynthetic process"/>
    <property type="evidence" value="ECO:0007669"/>
    <property type="project" value="UniProtKB-UniRule"/>
</dbReference>
<dbReference type="HOGENOM" id="CLU_038115_1_0_10"/>
<evidence type="ECO:0000256" key="4">
    <source>
        <dbReference type="ARBA" id="ARBA00004667"/>
    </source>
</evidence>
<evidence type="ECO:0000259" key="19">
    <source>
        <dbReference type="Pfam" id="PF01634"/>
    </source>
</evidence>
<evidence type="ECO:0000256" key="6">
    <source>
        <dbReference type="ARBA" id="ARBA00011946"/>
    </source>
</evidence>
<dbReference type="GO" id="GO:0003879">
    <property type="term" value="F:ATP phosphoribosyltransferase activity"/>
    <property type="evidence" value="ECO:0007669"/>
    <property type="project" value="UniProtKB-UniRule"/>
</dbReference>
<evidence type="ECO:0000256" key="10">
    <source>
        <dbReference type="ARBA" id="ARBA00022676"/>
    </source>
</evidence>
<dbReference type="SUPFAM" id="SSF53850">
    <property type="entry name" value="Periplasmic binding protein-like II"/>
    <property type="match status" value="1"/>
</dbReference>
<dbReference type="Proteomes" id="UP000027616">
    <property type="component" value="Chromosome I"/>
</dbReference>
<dbReference type="NCBIfam" id="TIGR00070">
    <property type="entry name" value="hisG"/>
    <property type="match status" value="1"/>
</dbReference>
<dbReference type="EC" id="2.4.2.17" evidence="6 18"/>
<evidence type="ECO:0000313" key="22">
    <source>
        <dbReference type="Proteomes" id="UP000027616"/>
    </source>
</evidence>
<dbReference type="FunFam" id="3.30.70.120:FF:000002">
    <property type="entry name" value="ATP phosphoribosyltransferase"/>
    <property type="match status" value="1"/>
</dbReference>
<keyword evidence="12 18" id="KW-0479">Metal-binding</keyword>
<keyword evidence="8 18" id="KW-0963">Cytoplasm</keyword>
<evidence type="ECO:0000256" key="11">
    <source>
        <dbReference type="ARBA" id="ARBA00022679"/>
    </source>
</evidence>
<evidence type="ECO:0000256" key="13">
    <source>
        <dbReference type="ARBA" id="ARBA00022741"/>
    </source>
</evidence>
<dbReference type="EMBL" id="HG934468">
    <property type="protein sequence ID" value="CDN31578.1"/>
    <property type="molecule type" value="Genomic_DNA"/>
</dbReference>
<feature type="domain" description="ATP phosphoribosyltransferase catalytic" evidence="19">
    <location>
        <begin position="49"/>
        <end position="202"/>
    </location>
</feature>
<evidence type="ECO:0000256" key="18">
    <source>
        <dbReference type="HAMAP-Rule" id="MF_00079"/>
    </source>
</evidence>
<dbReference type="Pfam" id="PF01634">
    <property type="entry name" value="HisG"/>
    <property type="match status" value="1"/>
</dbReference>
<sequence>MIRLALQTKGRLNEESLAIIREAGIKVEDSKRKLLSRASNFPLEILYLRDDDIPHAVAAGIADIGIVGENEVAEKGFKVDVLQKLGFGKCRISLAIPKGESYQDLSYFRGKRIATSYPNILGEFFTSNGINADIEEIAGSVEIAPAVGIADAIFDIVSSGGTLISNGLKEVEKVFYSEAALIATPGLGGEKGEILSRLLFRLGAVERSRGKKYLMINIPQERIDEAVSILPGMKSPTVLPLAQNGWCSIHTVVGEGELWEVVGALKAIGAEDILVLSLEKMVL</sequence>
<gene>
    <name evidence="18" type="primary">hisG</name>
    <name evidence="21" type="ORF">BN938_1491</name>
</gene>
<dbReference type="GO" id="GO:0005737">
    <property type="term" value="C:cytoplasm"/>
    <property type="evidence" value="ECO:0007669"/>
    <property type="project" value="UniProtKB-SubCell"/>
</dbReference>
<keyword evidence="16 18" id="KW-0368">Histidine biosynthesis</keyword>
<keyword evidence="15 18" id="KW-0460">Magnesium</keyword>
<evidence type="ECO:0000256" key="5">
    <source>
        <dbReference type="ARBA" id="ARBA00007955"/>
    </source>
</evidence>
<proteinExistence type="inferred from homology"/>
<dbReference type="InterPro" id="IPR020621">
    <property type="entry name" value="ATP-PRT_HisG_long"/>
</dbReference>
<dbReference type="SUPFAM" id="SSF54913">
    <property type="entry name" value="GlnB-like"/>
    <property type="match status" value="1"/>
</dbReference>
<evidence type="ECO:0000256" key="8">
    <source>
        <dbReference type="ARBA" id="ARBA00022490"/>
    </source>
</evidence>
<comment type="pathway">
    <text evidence="4 18">Amino-acid biosynthesis; L-histidine biosynthesis; L-histidine from 5-phospho-alpha-D-ribose 1-diphosphate: step 1/9.</text>
</comment>
<dbReference type="GO" id="GO:0005524">
    <property type="term" value="F:ATP binding"/>
    <property type="evidence" value="ECO:0007669"/>
    <property type="project" value="UniProtKB-KW"/>
</dbReference>
<comment type="function">
    <text evidence="17 18">Catalyzes the condensation of ATP and 5-phosphoribose 1-diphosphate to form N'-(5'-phosphoribosyl)-ATP (PR-ATP). Has a crucial role in the pathway because the rate of histidine biosynthesis seems to be controlled primarily by regulation of HisG enzymatic activity.</text>
</comment>
<keyword evidence="9 18" id="KW-0028">Amino-acid biosynthesis</keyword>
<dbReference type="Pfam" id="PF08029">
    <property type="entry name" value="HisG_C"/>
    <property type="match status" value="1"/>
</dbReference>
<dbReference type="PANTHER" id="PTHR21403:SF8">
    <property type="entry name" value="ATP PHOSPHORIBOSYLTRANSFERASE"/>
    <property type="match status" value="1"/>
</dbReference>
<keyword evidence="22" id="KW-1185">Reference proteome</keyword>
<dbReference type="InterPro" id="IPR011322">
    <property type="entry name" value="N-reg_PII-like_a/b"/>
</dbReference>
<dbReference type="GO" id="GO:0000287">
    <property type="term" value="F:magnesium ion binding"/>
    <property type="evidence" value="ECO:0007669"/>
    <property type="project" value="UniProtKB-UniRule"/>
</dbReference>
<evidence type="ECO:0000256" key="15">
    <source>
        <dbReference type="ARBA" id="ARBA00022842"/>
    </source>
</evidence>
<evidence type="ECO:0000256" key="3">
    <source>
        <dbReference type="ARBA" id="ARBA00004496"/>
    </source>
</evidence>
<evidence type="ECO:0000256" key="9">
    <source>
        <dbReference type="ARBA" id="ARBA00022605"/>
    </source>
</evidence>
<dbReference type="PANTHER" id="PTHR21403">
    <property type="entry name" value="ATP PHOSPHORIBOSYLTRANSFERASE ATP-PRTASE"/>
    <property type="match status" value="1"/>
</dbReference>
<evidence type="ECO:0000256" key="1">
    <source>
        <dbReference type="ARBA" id="ARBA00000915"/>
    </source>
</evidence>
<dbReference type="HAMAP" id="MF_00079">
    <property type="entry name" value="HisG_Long"/>
    <property type="match status" value="1"/>
</dbReference>
<comment type="catalytic activity">
    <reaction evidence="1 18">
        <text>1-(5-phospho-beta-D-ribosyl)-ATP + diphosphate = 5-phospho-alpha-D-ribose 1-diphosphate + ATP</text>
        <dbReference type="Rhea" id="RHEA:18473"/>
        <dbReference type="ChEBI" id="CHEBI:30616"/>
        <dbReference type="ChEBI" id="CHEBI:33019"/>
        <dbReference type="ChEBI" id="CHEBI:58017"/>
        <dbReference type="ChEBI" id="CHEBI:73183"/>
        <dbReference type="EC" id="2.4.2.17"/>
    </reaction>
</comment>
<dbReference type="InterPro" id="IPR013115">
    <property type="entry name" value="HisG_C"/>
</dbReference>
<dbReference type="OrthoDB" id="9801867at2"/>
<keyword evidence="13 18" id="KW-0547">Nucleotide-binding</keyword>
<feature type="domain" description="Histidine biosynthesis HisG C-terminal" evidence="20">
    <location>
        <begin position="209"/>
        <end position="280"/>
    </location>
</feature>
<evidence type="ECO:0000256" key="2">
    <source>
        <dbReference type="ARBA" id="ARBA00001946"/>
    </source>
</evidence>
<dbReference type="STRING" id="1433126.BN938_1491"/>
<keyword evidence="14 18" id="KW-0067">ATP-binding</keyword>
<protein>
    <recommendedName>
        <fullName evidence="7 18">ATP phosphoribosyltransferase</fullName>
        <shortName evidence="18">ATP-PRT</shortName>
        <shortName evidence="18">ATP-PRTase</shortName>
        <ecNumber evidence="6 18">2.4.2.17</ecNumber>
    </recommendedName>
</protein>
<evidence type="ECO:0000313" key="21">
    <source>
        <dbReference type="EMBL" id="CDN31578.1"/>
    </source>
</evidence>
<evidence type="ECO:0000256" key="17">
    <source>
        <dbReference type="ARBA" id="ARBA00024861"/>
    </source>
</evidence>
<dbReference type="KEGG" id="rbc:BN938_1491"/>
<dbReference type="Gene3D" id="3.40.190.10">
    <property type="entry name" value="Periplasmic binding protein-like II"/>
    <property type="match status" value="2"/>
</dbReference>
<comment type="activity regulation">
    <text evidence="18">Feedback inhibited by histidine.</text>
</comment>
<organism evidence="21 22">
    <name type="scientific">Mucinivorans hirudinis</name>
    <dbReference type="NCBI Taxonomy" id="1433126"/>
    <lineage>
        <taxon>Bacteria</taxon>
        <taxon>Pseudomonadati</taxon>
        <taxon>Bacteroidota</taxon>
        <taxon>Bacteroidia</taxon>
        <taxon>Bacteroidales</taxon>
        <taxon>Rikenellaceae</taxon>
        <taxon>Mucinivorans</taxon>
    </lineage>
</organism>
<dbReference type="Gene3D" id="3.30.70.120">
    <property type="match status" value="1"/>
</dbReference>
<dbReference type="NCBIfam" id="TIGR03455">
    <property type="entry name" value="HisG_C-term"/>
    <property type="match status" value="1"/>
</dbReference>
<reference evidence="21 22" key="1">
    <citation type="journal article" date="2015" name="Genome Announc.">
        <title>Complete Genome Sequence of the Novel Leech Symbiont Mucinivorans hirudinis M3T.</title>
        <authorList>
            <person name="Nelson M.C."/>
            <person name="Bomar L."/>
            <person name="Graf J."/>
        </authorList>
    </citation>
    <scope>NUCLEOTIDE SEQUENCE [LARGE SCALE GENOMIC DNA]</scope>
    <source>
        <strain evidence="22">M3</strain>
    </source>
</reference>
<evidence type="ECO:0000256" key="14">
    <source>
        <dbReference type="ARBA" id="ARBA00022840"/>
    </source>
</evidence>
<dbReference type="PATRIC" id="fig|1433126.3.peg.1476"/>